<comment type="function">
    <text evidence="5">Acts both as a biotin--[acetyl-CoA-carboxylase] ligase and a repressor.</text>
</comment>
<keyword evidence="4 5" id="KW-0092">Biotin</keyword>
<dbReference type="GeneID" id="303257904"/>
<accession>A0A173TX18</accession>
<name>A0A173TX18_9FIRM</name>
<dbReference type="InterPro" id="IPR003142">
    <property type="entry name" value="BPL_C"/>
</dbReference>
<dbReference type="InterPro" id="IPR036390">
    <property type="entry name" value="WH_DNA-bd_sf"/>
</dbReference>
<keyword evidence="3 5" id="KW-0067">ATP-binding</keyword>
<dbReference type="InterPro" id="IPR013196">
    <property type="entry name" value="HTH_11"/>
</dbReference>
<evidence type="ECO:0000256" key="4">
    <source>
        <dbReference type="ARBA" id="ARBA00023267"/>
    </source>
</evidence>
<protein>
    <recommendedName>
        <fullName evidence="5">Bifunctional ligase/repressor BirA</fullName>
    </recommendedName>
    <alternativeName>
        <fullName evidence="5">Biotin--[acetyl-CoA-carboxylase] ligase</fullName>
        <ecNumber evidence="5">6.3.4.15</ecNumber>
    </alternativeName>
    <alternativeName>
        <fullName evidence="5">Biotin--protein ligase</fullName>
    </alternativeName>
    <alternativeName>
        <fullName evidence="5">Biotin-[acetyl-CoA carboxylase] synthetase</fullName>
    </alternativeName>
</protein>
<dbReference type="SUPFAM" id="SSF55681">
    <property type="entry name" value="Class II aaRS and biotin synthetases"/>
    <property type="match status" value="1"/>
</dbReference>
<evidence type="ECO:0000256" key="2">
    <source>
        <dbReference type="ARBA" id="ARBA00022741"/>
    </source>
</evidence>
<dbReference type="GO" id="GO:0004077">
    <property type="term" value="F:biotin--[biotin carboxyl-carrier protein] ligase activity"/>
    <property type="evidence" value="ECO:0007669"/>
    <property type="project" value="UniProtKB-UniRule"/>
</dbReference>
<dbReference type="GO" id="GO:0006355">
    <property type="term" value="P:regulation of DNA-templated transcription"/>
    <property type="evidence" value="ECO:0007669"/>
    <property type="project" value="UniProtKB-UniRule"/>
</dbReference>
<dbReference type="PROSITE" id="PS51733">
    <property type="entry name" value="BPL_LPL_CATALYTIC"/>
    <property type="match status" value="1"/>
</dbReference>
<dbReference type="GO" id="GO:0009249">
    <property type="term" value="P:protein lipoylation"/>
    <property type="evidence" value="ECO:0007669"/>
    <property type="project" value="UniProtKB-ARBA"/>
</dbReference>
<dbReference type="AlphaFoldDB" id="A0A173TX18"/>
<feature type="binding site" evidence="5">
    <location>
        <begin position="117"/>
        <end position="119"/>
    </location>
    <ligand>
        <name>biotin</name>
        <dbReference type="ChEBI" id="CHEBI:57586"/>
    </ligand>
</feature>
<keyword evidence="5" id="KW-0678">Repressor</keyword>
<feature type="binding site" evidence="5">
    <location>
        <position position="113"/>
    </location>
    <ligand>
        <name>biotin</name>
        <dbReference type="ChEBI" id="CHEBI:57586"/>
    </ligand>
</feature>
<comment type="catalytic activity">
    <reaction evidence="5">
        <text>biotin + L-lysyl-[protein] + ATP = N(6)-biotinyl-L-lysyl-[protein] + AMP + diphosphate + H(+)</text>
        <dbReference type="Rhea" id="RHEA:11756"/>
        <dbReference type="Rhea" id="RHEA-COMP:9752"/>
        <dbReference type="Rhea" id="RHEA-COMP:10505"/>
        <dbReference type="ChEBI" id="CHEBI:15378"/>
        <dbReference type="ChEBI" id="CHEBI:29969"/>
        <dbReference type="ChEBI" id="CHEBI:30616"/>
        <dbReference type="ChEBI" id="CHEBI:33019"/>
        <dbReference type="ChEBI" id="CHEBI:57586"/>
        <dbReference type="ChEBI" id="CHEBI:83144"/>
        <dbReference type="ChEBI" id="CHEBI:456215"/>
        <dbReference type="EC" id="6.3.4.15"/>
    </reaction>
</comment>
<dbReference type="EC" id="6.3.4.15" evidence="5"/>
<dbReference type="InterPro" id="IPR004143">
    <property type="entry name" value="BPL_LPL_catalytic"/>
</dbReference>
<keyword evidence="5" id="KW-0805">Transcription regulation</keyword>
<dbReference type="InterPro" id="IPR030855">
    <property type="entry name" value="Bifunct_BirA"/>
</dbReference>
<gene>
    <name evidence="5 6" type="primary">birA</name>
    <name evidence="6" type="ORF">ERS852502_01081</name>
</gene>
<dbReference type="Pfam" id="PF08279">
    <property type="entry name" value="HTH_11"/>
    <property type="match status" value="1"/>
</dbReference>
<evidence type="ECO:0000256" key="1">
    <source>
        <dbReference type="ARBA" id="ARBA00022598"/>
    </source>
</evidence>
<dbReference type="GO" id="GO:0005524">
    <property type="term" value="F:ATP binding"/>
    <property type="evidence" value="ECO:0007669"/>
    <property type="project" value="UniProtKB-UniRule"/>
</dbReference>
<dbReference type="EMBL" id="CZBX01000004">
    <property type="protein sequence ID" value="CUQ85141.1"/>
    <property type="molecule type" value="Genomic_DNA"/>
</dbReference>
<keyword evidence="2 5" id="KW-0547">Nucleotide-binding</keyword>
<dbReference type="SUPFAM" id="SSF50037">
    <property type="entry name" value="C-terminal domain of transcriptional repressors"/>
    <property type="match status" value="1"/>
</dbReference>
<keyword evidence="5" id="KW-0804">Transcription</keyword>
<dbReference type="InterPro" id="IPR036388">
    <property type="entry name" value="WH-like_DNA-bd_sf"/>
</dbReference>
<feature type="binding site" evidence="5">
    <location>
        <begin position="89"/>
        <end position="91"/>
    </location>
    <ligand>
        <name>biotin</name>
        <dbReference type="ChEBI" id="CHEBI:57586"/>
    </ligand>
</feature>
<reference evidence="6 7" key="1">
    <citation type="submission" date="2015-09" db="EMBL/GenBank/DDBJ databases">
        <authorList>
            <consortium name="Pathogen Informatics"/>
        </authorList>
    </citation>
    <scope>NUCLEOTIDE SEQUENCE [LARGE SCALE GENOMIC DNA]</scope>
    <source>
        <strain evidence="6 7">2789STDY5834889</strain>
    </source>
</reference>
<proteinExistence type="inferred from homology"/>
<dbReference type="GO" id="GO:0005737">
    <property type="term" value="C:cytoplasm"/>
    <property type="evidence" value="ECO:0007669"/>
    <property type="project" value="TreeGrafter"/>
</dbReference>
<sequence length="330" mass="36741">MKAEILKLLREADGYVSGQQLCEKFGVSRTAVWKVIRQLQEEGYQVEAVRNKGYHIVDSPDVMTKEELDSLMDTQWAGRNIVYYDSVDSTNLRIKQMGDEGAPEGTLAVADKQTAGRGRRGRSWDSPSGSSIYMSLLLRPKIEPDQAPMLTLVMALSVAEGIMDCGDSCGNPDVKIKWPNDIIINGKKLVGILTEMSTQIDYINHVTIGVGINVNLTEFPEEIRETATSLRLECGHVVKRAPLIAAVMKRFEQNYTVFLEHGDLSGLKERYSELLVNKDREVRILGAKEQYNAYALGINQTGELIVRKEDGTEEAVYAGEVSVRGVYGYV</sequence>
<dbReference type="SUPFAM" id="SSF46785">
    <property type="entry name" value="Winged helix' DNA-binding domain"/>
    <property type="match status" value="1"/>
</dbReference>
<dbReference type="InterPro" id="IPR008988">
    <property type="entry name" value="Transcriptional_repressor_C"/>
</dbReference>
<dbReference type="GO" id="GO:0016740">
    <property type="term" value="F:transferase activity"/>
    <property type="evidence" value="ECO:0007669"/>
    <property type="project" value="UniProtKB-ARBA"/>
</dbReference>
<dbReference type="InterPro" id="IPR004408">
    <property type="entry name" value="Biotin_CoA_COase_ligase"/>
</dbReference>
<dbReference type="Gene3D" id="3.30.930.10">
    <property type="entry name" value="Bira Bifunctional Protein, Domain 2"/>
    <property type="match status" value="1"/>
</dbReference>
<dbReference type="PANTHER" id="PTHR12835:SF5">
    <property type="entry name" value="BIOTIN--PROTEIN LIGASE"/>
    <property type="match status" value="1"/>
</dbReference>
<keyword evidence="5" id="KW-0238">DNA-binding</keyword>
<feature type="DNA-binding region" description="H-T-H motif" evidence="5">
    <location>
        <begin position="18"/>
        <end position="37"/>
    </location>
</feature>
<dbReference type="Gene3D" id="2.30.30.100">
    <property type="match status" value="1"/>
</dbReference>
<dbReference type="Pfam" id="PF02237">
    <property type="entry name" value="BPL_C"/>
    <property type="match status" value="1"/>
</dbReference>
<dbReference type="Pfam" id="PF03099">
    <property type="entry name" value="BPL_LplA_LipB"/>
    <property type="match status" value="1"/>
</dbReference>
<dbReference type="PANTHER" id="PTHR12835">
    <property type="entry name" value="BIOTIN PROTEIN LIGASE"/>
    <property type="match status" value="1"/>
</dbReference>
<dbReference type="RefSeq" id="WP_020436572.1">
    <property type="nucleotide sequence ID" value="NZ_CACRUQ010000003.1"/>
</dbReference>
<dbReference type="CDD" id="cd16442">
    <property type="entry name" value="BPL"/>
    <property type="match status" value="1"/>
</dbReference>
<dbReference type="InterPro" id="IPR045864">
    <property type="entry name" value="aa-tRNA-synth_II/BPL/LPL"/>
</dbReference>
<dbReference type="GO" id="GO:0003677">
    <property type="term" value="F:DNA binding"/>
    <property type="evidence" value="ECO:0007669"/>
    <property type="project" value="UniProtKB-UniRule"/>
</dbReference>
<dbReference type="Proteomes" id="UP000078383">
    <property type="component" value="Unassembled WGS sequence"/>
</dbReference>
<dbReference type="Gene3D" id="1.10.10.10">
    <property type="entry name" value="Winged helix-like DNA-binding domain superfamily/Winged helix DNA-binding domain"/>
    <property type="match status" value="1"/>
</dbReference>
<evidence type="ECO:0000313" key="6">
    <source>
        <dbReference type="EMBL" id="CUQ85141.1"/>
    </source>
</evidence>
<evidence type="ECO:0000256" key="5">
    <source>
        <dbReference type="HAMAP-Rule" id="MF_00978"/>
    </source>
</evidence>
<feature type="binding site" evidence="5">
    <location>
        <position position="188"/>
    </location>
    <ligand>
        <name>biotin</name>
        <dbReference type="ChEBI" id="CHEBI:57586"/>
    </ligand>
</feature>
<dbReference type="NCBIfam" id="TIGR00121">
    <property type="entry name" value="birA_ligase"/>
    <property type="match status" value="1"/>
</dbReference>
<evidence type="ECO:0000256" key="3">
    <source>
        <dbReference type="ARBA" id="ARBA00022840"/>
    </source>
</evidence>
<dbReference type="HAMAP" id="MF_00978">
    <property type="entry name" value="Bifunct_BirA"/>
    <property type="match status" value="1"/>
</dbReference>
<evidence type="ECO:0000313" key="7">
    <source>
        <dbReference type="Proteomes" id="UP000078383"/>
    </source>
</evidence>
<organism evidence="6 7">
    <name type="scientific">[Ruminococcus] torques</name>
    <dbReference type="NCBI Taxonomy" id="33039"/>
    <lineage>
        <taxon>Bacteria</taxon>
        <taxon>Bacillati</taxon>
        <taxon>Bacillota</taxon>
        <taxon>Clostridia</taxon>
        <taxon>Lachnospirales</taxon>
        <taxon>Lachnospiraceae</taxon>
        <taxon>Mediterraneibacter</taxon>
    </lineage>
</organism>
<keyword evidence="1 5" id="KW-0436">Ligase</keyword>
<dbReference type="OrthoDB" id="9807064at2"/>
<comment type="similarity">
    <text evidence="5">Belongs to the biotin--protein ligase family.</text>
</comment>